<proteinExistence type="predicted"/>
<keyword evidence="2" id="KW-1185">Reference proteome</keyword>
<accession>A0AC61QTG2</accession>
<reference evidence="1" key="1">
    <citation type="submission" date="2019-04" db="EMBL/GenBank/DDBJ databases">
        <title>Microbes associate with the intestines of laboratory mice.</title>
        <authorList>
            <person name="Navarre W."/>
            <person name="Wong E."/>
            <person name="Huang K."/>
            <person name="Tropini C."/>
            <person name="Ng K."/>
            <person name="Yu B."/>
        </authorList>
    </citation>
    <scope>NUCLEOTIDE SEQUENCE</scope>
    <source>
        <strain evidence="1">NM73_A23</strain>
    </source>
</reference>
<evidence type="ECO:0000313" key="2">
    <source>
        <dbReference type="Proteomes" id="UP000308886"/>
    </source>
</evidence>
<protein>
    <submittedName>
        <fullName evidence="1">23S rRNA (Adenine(2503)-C(2))-methyltransferase RlmN</fullName>
    </submittedName>
</protein>
<dbReference type="Proteomes" id="UP000308886">
    <property type="component" value="Unassembled WGS sequence"/>
</dbReference>
<gene>
    <name evidence="1" type="primary">rlmN</name>
    <name evidence="1" type="ORF">E5358_01265</name>
</gene>
<evidence type="ECO:0000313" key="1">
    <source>
        <dbReference type="EMBL" id="TGX83838.1"/>
    </source>
</evidence>
<comment type="caution">
    <text evidence="1">The sequence shown here is derived from an EMBL/GenBank/DDBJ whole genome shotgun (WGS) entry which is preliminary data.</text>
</comment>
<name>A0AC61QTG2_9BACT</name>
<organism evidence="1 2">
    <name type="scientific">Palleniella muris</name>
    <dbReference type="NCBI Taxonomy" id="3038145"/>
    <lineage>
        <taxon>Bacteria</taxon>
        <taxon>Pseudomonadati</taxon>
        <taxon>Bacteroidota</taxon>
        <taxon>Bacteroidia</taxon>
        <taxon>Bacteroidales</taxon>
        <taxon>Prevotellaceae</taxon>
        <taxon>Palleniella</taxon>
    </lineage>
</organism>
<sequence length="365" mass="40757">MDKKPLIGHTETELKAIAKELGMPAFTGGQIARWLYVSHVEDIDGMTNISKQNRERLSEMYCVGSAAPVDCQRSKDGTVKYLFPTESGKTVETVFIPDGDRATLCVSCQVGCKMNCLFCQTGKQGFEGQLTVRDILNQIYALPERERLTNIVFMGQGEPMDNLDNVLRATEILTAPYAYAWSPRRITVSSVGIRGKLKRFLDESECHVAISLHTPLPAQREQLMPAEKGMGIMEIVTLLQDYFPADRRVPRGGVEGASHQRRLTFEYTVLGGTNDTPTHLKELVKLLRPLDCRVNLIRFHQIPDVPLKGAAEKQMEHICDYLNRNGITTTIRASRGQDIYAACGLLNTKHKEEALKASESKASEK</sequence>
<dbReference type="EMBL" id="SRZC01000002">
    <property type="protein sequence ID" value="TGX83838.1"/>
    <property type="molecule type" value="Genomic_DNA"/>
</dbReference>